<dbReference type="InterPro" id="IPR000197">
    <property type="entry name" value="Znf_TAZ"/>
</dbReference>
<feature type="compositionally biased region" description="Polar residues" evidence="29">
    <location>
        <begin position="559"/>
        <end position="568"/>
    </location>
</feature>
<dbReference type="PROSITE" id="PS50952">
    <property type="entry name" value="KIX"/>
    <property type="match status" value="1"/>
</dbReference>
<feature type="compositionally biased region" description="Polar residues" evidence="29">
    <location>
        <begin position="383"/>
        <end position="410"/>
    </location>
</feature>
<evidence type="ECO:0000256" key="19">
    <source>
        <dbReference type="ARBA" id="ARBA00023159"/>
    </source>
</evidence>
<feature type="domain" description="Bromo" evidence="30">
    <location>
        <begin position="1342"/>
        <end position="1414"/>
    </location>
</feature>
<dbReference type="PROSITE" id="PS50134">
    <property type="entry name" value="ZF_TAZ"/>
    <property type="match status" value="2"/>
</dbReference>
<feature type="domain" description="TAZ-type" evidence="31">
    <location>
        <begin position="412"/>
        <end position="499"/>
    </location>
</feature>
<feature type="region of interest" description="Disordered" evidence="29">
    <location>
        <begin position="686"/>
        <end position="712"/>
    </location>
</feature>
<evidence type="ECO:0000256" key="10">
    <source>
        <dbReference type="ARBA" id="ARBA00022737"/>
    </source>
</evidence>
<dbReference type="Pfam" id="PF00439">
    <property type="entry name" value="Bromodomain"/>
    <property type="match status" value="1"/>
</dbReference>
<dbReference type="Gene3D" id="3.30.40.10">
    <property type="entry name" value="Zinc/RING finger domain, C3HC4 (zinc finger)"/>
    <property type="match status" value="1"/>
</dbReference>
<dbReference type="PROSITE" id="PS51727">
    <property type="entry name" value="CBP_P300_HAT"/>
    <property type="match status" value="1"/>
</dbReference>
<feature type="region of interest" description="Disordered" evidence="29">
    <location>
        <begin position="2202"/>
        <end position="2289"/>
    </location>
</feature>
<evidence type="ECO:0000256" key="7">
    <source>
        <dbReference type="ARBA" id="ARBA00022553"/>
    </source>
</evidence>
<evidence type="ECO:0000256" key="24">
    <source>
        <dbReference type="ARBA" id="ARBA00048017"/>
    </source>
</evidence>
<evidence type="ECO:0000256" key="21">
    <source>
        <dbReference type="ARBA" id="ARBA00023242"/>
    </source>
</evidence>
<dbReference type="GO" id="GO:0005667">
    <property type="term" value="C:transcription regulator complex"/>
    <property type="evidence" value="ECO:0007669"/>
    <property type="project" value="TreeGrafter"/>
</dbReference>
<sequence length="2626" mass="282109">MADHMDEPPQKRTKLRDSYQQGPSDSELISRSDIYNLEDHLPDELVSSGTNWGDQMGANKPPAQGPGPGGAPQMNGEDSGVVAPNANIAMQRLHQQQLAQHLMQQGNKNIIGGVAAIGIGPLGSKSPNLQSPPNAQASMSNNLGVGTMGNSMVMSIASNGNPQPMSSLQAMNSVSQGNAGGMIMSNSNLSGLGGNSGMSGGGLVVNNLKQQALGGAAGMLGVPMGGGGGQGQPGQAIHHPGHPGMQNGPLMSTPTGRVVAMQQQNPQAHMTGPRGPHLVGPRMQAPNMALGNNISNMQGPGGPYSYGGGPNQQNVNVVNPQGGVNAPVGVVAPQQRGVPNMAAMPGNRLPMGPNIQGNNEGGIAGQAQPPAPSPAQPQSGAPTGSQPRPQSATQNQNTANMPAAPQSSSMADPEKRKLIQQQLVLLLHAHKCARRETENPNNPNPCTLTHCKTMKEVLAHMTGCKLNKDCTVAHCSSSRQIITHWRNCQRADCPVCLPLKQADRYRNNTNAQQGPGGAAGPGGAGGPGPAGPTGGPGPGSGGPSVQGNAGGPQGAININPASQESVNVPPQAPSGPPGGALQPSPAQDAGGMRRNYDGMNIQGTPASSAAPVMPTTTPQVAPGPRQCVRLPGPNSVVRVIVPNQGTPNHSQILSNNLMIGAQDVAAVNQQPQPAIGQQQQQQQQAQQLALHQQNATSQQQQQQPTMPQVTNSNIPTSLNVQLFGDSQGINAIAGGAGPLCPVGSGGGGAGGNSMTFQNNQVVAVPVAAAKDWHHSVTPDLRNHLVHKLVQAIFPTPDPAAMLDRRMHNLVAYAKKVEGDMYEMANSRSEYYHLLAEKIYKIQKELEEKRMKRKEMQLQQQQQGGGTQGGQQTPQQQQIKTNVGGGVAGIVGQLGGQVNVMGTTLPGGSAAGGGVGIQRPPVPTMGQAKPGQGVRSHSPGGMVGIGMGGNRLAFPGGQQQLGFVVGPSGPSPNSQQNMLVPNPNLSPFGAQGGALGGKPGMAGSSNQSANQFLNANGPNALRTAQEANQFNEIMKARMAQSQPQSTNSMVSPQAPSPFGGNVSQMQGNSVFNSMSGGRTGNMITTSASMDAMSGGGLVPVPSPSPSLVANGPITVSTPNPPSVPSMLQPPPEPTPPPSLSSPSHNVNCSTATSQVAMAGSHHQPQTVQSQQSQQNNHGKGGMTQAERNQGAKRQQSSANSFTSQMAALEAATRDRDDDSQSPQNSNSCKGKLDIKQEDDIKKEMEDTDSNMDGSGTGKNVNNDKIKQECKAEPMDQDGTDCKNIKEEIKEEPMSPSSDIKPDIKPLVPEPLPSTSSQDKKKKCLFKPEELKQALMPTLEKLYRQDPESLPFRQPVDPNALGIPDYFEIVKKPMDLSTIQLKLSSGHYSDPWEYVDDVWLMFDNAWLYNRKTSRVYRYCTKLSEVFEQEIDPVMQALGYCCGRKYTFNPQVLCCYGKQLCTIPRDAKYYSYQNRYTFCQKCFNDIPGDTVTLGDDPLQSQTQIKKDQFKEMKNDHLELEPFVDCLDCGRKQHQICVLYLEQIWPGGFVCDNCLKKKNQKRKDNKFNAKRLPTTKLGIYIETRVNNFLKKKEAGAGEVHIRVVSSSDKVVEVKPGMRSRFVESGELAPEFPYRAKALFAFEELDGVDVCFFGMHVQEYGSECTAPNTRRVYIAYLDSVHFFKPRQYRTAVYHEILLGYMDYVKQLGYTMAHIWACPPSEGDDYIFHCHPPDQKIPKPKRLQEWYKKMLDKGMIERTIQDYKDILKQAMEDKLTSAAELPYFEGDFWPNVLEESIKELDQEEEEKRKQAEAAEAAANAILSLNDDSEASADGKKKGQKKAKKSNKSKAAQRKNSKKSNEQQNGNDLSAKIFATMEKHKEVFFVIRLHSAQSAASLAPIQDPDPLMNCDLMDGRDAFLTLARDKHYEFSSLRRAQFSTLSMLYELHNQGQDKFVYTCNNCKNHVETRYHCTVCDDFDLCIGCKTKVGHPHNMEKLGFDLDDGSSPTDLKQANPQEARKQSIQRCIHSLVHACQCRDANCRLPSCQKMKRVVTHTKNCKRKTNGGCPICKQLIALCCYHAKHCLDGNKCPVPFCHNIKQKLKNQALQQRIQQTQLLRRRVAVMNTRAAAPTTTSNFPSSGGNSSMTNTQASSGGNGSGGMSPTATPSPVSQMGGMGSPHQGIGMKPGAQTPPANVLQVVRQVQEEAARQQVPNAGGFGKVNPTVPGNQMPPPGMQRTMAGHMSGPPQQQTTQGGVAIGPGASGNLLSMDQWGSRYPNQAQQQPGLRPPNQSQMMQPIIGGQQPQIMGMVGPQNNQMMAAVRPHVQQAMPQNQQQNNPAHKHALQQLMQTLKSPTSGQEQQNQILQILKSNPPLMAAFIKQRQQNQNQGGGQQQGGPLPHMMNTQAQQQQQQQQQQVVMPGGPPNQGGPASRMQNMQNAILGQPGANPHQVQVGGQLQTPQQQQHWYKQQQMMLQRQMQMQNFPPAPPYQRPRAPQMGGYQGGGGGFSQEQQQYAMQQGMKQPNPQQQGGGVLSQSLQGGGGPNQGVMGPPTPQHAMQQQLMQTVRSPPPIRSPQTTPSPRAQQSPHHLSSHSPAPQGGVGGVPGDPVGGGGPGGDTSPLNPQERLTKFVEQL</sequence>
<reference evidence="35" key="1">
    <citation type="submission" date="2019-10" db="EMBL/GenBank/DDBJ databases">
        <title>Short sand fly seasons in Tbilisi, Georgia, hinder development of host immunity to saliva of the visceral leishmaniasis vector Phlebotomus kandelakii.</title>
        <authorList>
            <person name="Oliveira F."/>
            <person name="Giorgobiani E."/>
            <person name="Guimaraes-Costa A.B."/>
            <person name="Abdeladhim M."/>
            <person name="Oristian J."/>
            <person name="Tskhvaradze L."/>
            <person name="Tsertsvadze N."/>
            <person name="Zakalashvili M."/>
            <person name="Valenzuela J.G."/>
            <person name="Kamhawi S."/>
        </authorList>
    </citation>
    <scope>NUCLEOTIDE SEQUENCE</scope>
    <source>
        <strain evidence="35">Wild-capture in Tbilisi</strain>
        <tissue evidence="35">Salivary glands</tissue>
    </source>
</reference>
<feature type="region of interest" description="Disordered" evidence="29">
    <location>
        <begin position="2119"/>
        <end position="2185"/>
    </location>
</feature>
<dbReference type="Pfam" id="PF06001">
    <property type="entry name" value="RING_CBP-p300"/>
    <property type="match status" value="1"/>
</dbReference>
<evidence type="ECO:0000256" key="29">
    <source>
        <dbReference type="SAM" id="MobiDB-lite"/>
    </source>
</evidence>
<dbReference type="SUPFAM" id="SSF47370">
    <property type="entry name" value="Bromodomain"/>
    <property type="match status" value="1"/>
</dbReference>
<feature type="compositionally biased region" description="Basic and acidic residues" evidence="29">
    <location>
        <begin position="1229"/>
        <end position="1243"/>
    </location>
</feature>
<keyword evidence="14" id="KW-0156">Chromatin regulator</keyword>
<dbReference type="InterPro" id="IPR035898">
    <property type="entry name" value="TAZ_dom_sf"/>
</dbReference>
<evidence type="ECO:0000256" key="26">
    <source>
        <dbReference type="PROSITE-ProRule" id="PRU00203"/>
    </source>
</evidence>
<dbReference type="GO" id="GO:0000123">
    <property type="term" value="C:histone acetyltransferase complex"/>
    <property type="evidence" value="ECO:0007669"/>
    <property type="project" value="InterPro"/>
</dbReference>
<dbReference type="GO" id="GO:0045944">
    <property type="term" value="P:positive regulation of transcription by RNA polymerase II"/>
    <property type="evidence" value="ECO:0007669"/>
    <property type="project" value="UniProtKB-ARBA"/>
</dbReference>
<keyword evidence="15" id="KW-0007">Acetylation</keyword>
<keyword evidence="10" id="KW-0677">Repeat</keyword>
<feature type="compositionally biased region" description="Polar residues" evidence="29">
    <location>
        <begin position="18"/>
        <end position="29"/>
    </location>
</feature>
<proteinExistence type="predicted"/>
<evidence type="ECO:0000256" key="5">
    <source>
        <dbReference type="ARBA" id="ARBA00022490"/>
    </source>
</evidence>
<dbReference type="InterPro" id="IPR043145">
    <property type="entry name" value="Znf_ZZ_sf"/>
</dbReference>
<dbReference type="GO" id="GO:0008270">
    <property type="term" value="F:zinc ion binding"/>
    <property type="evidence" value="ECO:0007669"/>
    <property type="project" value="UniProtKB-KW"/>
</dbReference>
<keyword evidence="18 25" id="KW-0103">Bromodomain</keyword>
<dbReference type="SMART" id="SM00551">
    <property type="entry name" value="ZnF_TAZ"/>
    <property type="match status" value="2"/>
</dbReference>
<dbReference type="Gene3D" id="2.10.110.40">
    <property type="match status" value="1"/>
</dbReference>
<dbReference type="SMART" id="SM01250">
    <property type="entry name" value="KAT11"/>
    <property type="match status" value="1"/>
</dbReference>
<dbReference type="PANTHER" id="PTHR13808:SF1">
    <property type="entry name" value="HISTONE ACETYLTRANSFERASE"/>
    <property type="match status" value="1"/>
</dbReference>
<protein>
    <recommendedName>
        <fullName evidence="3">histone acetyltransferase</fullName>
        <ecNumber evidence="3">2.3.1.48</ecNumber>
    </recommendedName>
</protein>
<feature type="compositionally biased region" description="Low complexity" evidence="29">
    <location>
        <begin position="2575"/>
        <end position="2590"/>
    </location>
</feature>
<feature type="domain" description="KIX" evidence="33">
    <location>
        <begin position="767"/>
        <end position="846"/>
    </location>
</feature>
<feature type="compositionally biased region" description="Low complexity" evidence="29">
    <location>
        <begin position="2398"/>
        <end position="2409"/>
    </location>
</feature>
<evidence type="ECO:0000256" key="2">
    <source>
        <dbReference type="ARBA" id="ARBA00004496"/>
    </source>
</evidence>
<organism evidence="35">
    <name type="scientific">Phlebotomus kandelakii</name>
    <dbReference type="NCBI Taxonomy" id="1109342"/>
    <lineage>
        <taxon>Eukaryota</taxon>
        <taxon>Metazoa</taxon>
        <taxon>Ecdysozoa</taxon>
        <taxon>Arthropoda</taxon>
        <taxon>Hexapoda</taxon>
        <taxon>Insecta</taxon>
        <taxon>Pterygota</taxon>
        <taxon>Neoptera</taxon>
        <taxon>Endopterygota</taxon>
        <taxon>Diptera</taxon>
        <taxon>Nematocera</taxon>
        <taxon>Psychodoidea</taxon>
        <taxon>Psychodidae</taxon>
        <taxon>Phlebotomus</taxon>
        <taxon>Larroussius</taxon>
    </lineage>
</organism>
<keyword evidence="5" id="KW-0963">Cytoplasm</keyword>
<dbReference type="SUPFAM" id="SSF47040">
    <property type="entry name" value="Kix domain of CBP (creb binding protein)"/>
    <property type="match status" value="1"/>
</dbReference>
<dbReference type="Gene3D" id="1.20.920.10">
    <property type="entry name" value="Bromodomain-like"/>
    <property type="match status" value="1"/>
</dbReference>
<dbReference type="InterPro" id="IPR038547">
    <property type="entry name" value="RING_CBP-p300_sf"/>
</dbReference>
<evidence type="ECO:0000256" key="3">
    <source>
        <dbReference type="ARBA" id="ARBA00013184"/>
    </source>
</evidence>
<feature type="compositionally biased region" description="Low complexity" evidence="29">
    <location>
        <begin position="2238"/>
        <end position="2248"/>
    </location>
</feature>
<evidence type="ECO:0000256" key="28">
    <source>
        <dbReference type="SAM" id="Coils"/>
    </source>
</evidence>
<feature type="compositionally biased region" description="Polar residues" evidence="29">
    <location>
        <begin position="1143"/>
        <end position="1154"/>
    </location>
</feature>
<dbReference type="EC" id="2.3.1.48" evidence="3"/>
<dbReference type="CDD" id="cd20910">
    <property type="entry name" value="NCBD_CREBBP-p300_like"/>
    <property type="match status" value="1"/>
</dbReference>
<keyword evidence="12 26" id="KW-0862">Zinc</keyword>
<dbReference type="GO" id="GO:0031981">
    <property type="term" value="C:nuclear lumen"/>
    <property type="evidence" value="ECO:0007669"/>
    <property type="project" value="UniProtKB-ARBA"/>
</dbReference>
<dbReference type="PROSITE" id="PS01357">
    <property type="entry name" value="ZF_ZZ_1"/>
    <property type="match status" value="1"/>
</dbReference>
<dbReference type="SMART" id="SM00291">
    <property type="entry name" value="ZnF_ZZ"/>
    <property type="match status" value="1"/>
</dbReference>
<dbReference type="Pfam" id="PF23570">
    <property type="entry name" value="PHD_P300"/>
    <property type="match status" value="1"/>
</dbReference>
<evidence type="ECO:0000256" key="16">
    <source>
        <dbReference type="ARBA" id="ARBA00023015"/>
    </source>
</evidence>
<feature type="domain" description="CBP/p300-type HAT" evidence="34">
    <location>
        <begin position="1562"/>
        <end position="1945"/>
    </location>
</feature>
<dbReference type="InterPro" id="IPR018359">
    <property type="entry name" value="Bromodomain_CS"/>
</dbReference>
<feature type="region of interest" description="Disordered" evidence="29">
    <location>
        <begin position="1816"/>
        <end position="1860"/>
    </location>
</feature>
<dbReference type="Pfam" id="PF08214">
    <property type="entry name" value="HAT_KAT11"/>
    <property type="match status" value="1"/>
</dbReference>
<dbReference type="SUPFAM" id="SSF69125">
    <property type="entry name" value="Nuclear receptor coactivator interlocking domain"/>
    <property type="match status" value="1"/>
</dbReference>
<feature type="compositionally biased region" description="Gly residues" evidence="29">
    <location>
        <begin position="514"/>
        <end position="553"/>
    </location>
</feature>
<keyword evidence="22" id="KW-0012">Acyltransferase</keyword>
<dbReference type="InterPro" id="IPR037073">
    <property type="entry name" value="Nuc_rcpt_coact_CREBbp_sf"/>
</dbReference>
<feature type="coiled-coil region" evidence="28">
    <location>
        <begin position="1787"/>
        <end position="1814"/>
    </location>
</feature>
<feature type="region of interest" description="Disordered" evidence="29">
    <location>
        <begin position="850"/>
        <end position="878"/>
    </location>
</feature>
<dbReference type="FunFam" id="1.10.246.20:FF:000001">
    <property type="entry name" value="E1A binding protein p300"/>
    <property type="match status" value="1"/>
</dbReference>
<evidence type="ECO:0000256" key="11">
    <source>
        <dbReference type="ARBA" id="ARBA00022771"/>
    </source>
</evidence>
<dbReference type="InterPro" id="IPR036427">
    <property type="entry name" value="Bromodomain-like_sf"/>
</dbReference>
<evidence type="ECO:0000259" key="33">
    <source>
        <dbReference type="PROSITE" id="PS50952"/>
    </source>
</evidence>
<name>A0A6B2E8Y7_9DIPT</name>
<evidence type="ECO:0000256" key="4">
    <source>
        <dbReference type="ARBA" id="ARBA00022481"/>
    </source>
</evidence>
<evidence type="ECO:0000256" key="22">
    <source>
        <dbReference type="ARBA" id="ARBA00023315"/>
    </source>
</evidence>
<feature type="domain" description="TAZ-type" evidence="31">
    <location>
        <begin position="2009"/>
        <end position="2091"/>
    </location>
</feature>
<feature type="compositionally biased region" description="Low complexity" evidence="29">
    <location>
        <begin position="1104"/>
        <end position="1116"/>
    </location>
</feature>
<dbReference type="GO" id="GO:0031490">
    <property type="term" value="F:chromatin DNA binding"/>
    <property type="evidence" value="ECO:0007669"/>
    <property type="project" value="TreeGrafter"/>
</dbReference>
<dbReference type="InterPro" id="IPR031162">
    <property type="entry name" value="CBP_P300_HAT"/>
</dbReference>
<feature type="compositionally biased region" description="Polar residues" evidence="29">
    <location>
        <begin position="1249"/>
        <end position="1259"/>
    </location>
</feature>
<feature type="region of interest" description="Disordered" evidence="29">
    <location>
        <begin position="1"/>
        <end position="80"/>
    </location>
</feature>
<keyword evidence="9 26" id="KW-0479">Metal-binding</keyword>
<dbReference type="CDD" id="cd15557">
    <property type="entry name" value="PHD_CBP_p300"/>
    <property type="match status" value="1"/>
</dbReference>
<evidence type="ECO:0000256" key="13">
    <source>
        <dbReference type="ARBA" id="ARBA00022843"/>
    </source>
</evidence>
<feature type="compositionally biased region" description="Pro residues" evidence="29">
    <location>
        <begin position="1117"/>
        <end position="1138"/>
    </location>
</feature>
<evidence type="ECO:0000256" key="18">
    <source>
        <dbReference type="ARBA" id="ARBA00023117"/>
    </source>
</evidence>
<feature type="domain" description="ZZ-type" evidence="32">
    <location>
        <begin position="1947"/>
        <end position="1995"/>
    </location>
</feature>
<dbReference type="FunFam" id="3.30.40.10:FF:000034">
    <property type="entry name" value="Histone acetyltransferase p300"/>
    <property type="match status" value="1"/>
</dbReference>
<keyword evidence="13" id="KW-0832">Ubl conjugation</keyword>
<dbReference type="Pfam" id="PF02135">
    <property type="entry name" value="zf-TAZ"/>
    <property type="match status" value="2"/>
</dbReference>
<evidence type="ECO:0000313" key="35">
    <source>
        <dbReference type="EMBL" id="NBJ59765.1"/>
    </source>
</evidence>
<dbReference type="SUPFAM" id="SSF57933">
    <property type="entry name" value="TAZ domain"/>
    <property type="match status" value="2"/>
</dbReference>
<feature type="compositionally biased region" description="Low complexity" evidence="29">
    <location>
        <begin position="1159"/>
        <end position="1176"/>
    </location>
</feature>
<dbReference type="Gene3D" id="1.20.1020.10">
    <property type="entry name" value="TAZ domain"/>
    <property type="match status" value="2"/>
</dbReference>
<keyword evidence="21" id="KW-0539">Nucleus</keyword>
<feature type="compositionally biased region" description="Low complexity" evidence="29">
    <location>
        <begin position="686"/>
        <end position="708"/>
    </location>
</feature>
<evidence type="ECO:0000256" key="25">
    <source>
        <dbReference type="PROSITE-ProRule" id="PRU00035"/>
    </source>
</evidence>
<keyword evidence="16" id="KW-0805">Transcription regulation</keyword>
<keyword evidence="8 35" id="KW-0808">Transferase</keyword>
<dbReference type="PRINTS" id="PR00503">
    <property type="entry name" value="BROMODOMAIN"/>
</dbReference>
<evidence type="ECO:0000259" key="30">
    <source>
        <dbReference type="PROSITE" id="PS50014"/>
    </source>
</evidence>
<dbReference type="GO" id="GO:0140297">
    <property type="term" value="F:DNA-binding transcription factor binding"/>
    <property type="evidence" value="ECO:0007669"/>
    <property type="project" value="UniProtKB-ARBA"/>
</dbReference>
<dbReference type="PROSITE" id="PS50135">
    <property type="entry name" value="ZF_ZZ_2"/>
    <property type="match status" value="1"/>
</dbReference>
<evidence type="ECO:0000256" key="17">
    <source>
        <dbReference type="ARBA" id="ARBA00023108"/>
    </source>
</evidence>
<feature type="compositionally biased region" description="Basic and acidic residues" evidence="29">
    <location>
        <begin position="1"/>
        <end position="10"/>
    </location>
</feature>
<evidence type="ECO:0000256" key="23">
    <source>
        <dbReference type="ARBA" id="ARBA00047411"/>
    </source>
</evidence>
<dbReference type="GO" id="GO:0003713">
    <property type="term" value="F:transcription coactivator activity"/>
    <property type="evidence" value="ECO:0007669"/>
    <property type="project" value="InterPro"/>
</dbReference>
<dbReference type="FunFam" id="1.20.1020.10:FF:000001">
    <property type="entry name" value="E1A binding protein p300"/>
    <property type="match status" value="1"/>
</dbReference>
<dbReference type="FunFam" id="3.30.60.90:FF:000003">
    <property type="entry name" value="E1A binding protein p300"/>
    <property type="match status" value="1"/>
</dbReference>
<evidence type="ECO:0000259" key="32">
    <source>
        <dbReference type="PROSITE" id="PS50135"/>
    </source>
</evidence>
<evidence type="ECO:0000256" key="20">
    <source>
        <dbReference type="ARBA" id="ARBA00023163"/>
    </source>
</evidence>
<dbReference type="InterPro" id="IPR010303">
    <property type="entry name" value="RING_CBP-p300"/>
</dbReference>
<dbReference type="CDD" id="cd05495">
    <property type="entry name" value="Bromo_cbp_like"/>
    <property type="match status" value="1"/>
</dbReference>
<dbReference type="Pfam" id="PF02172">
    <property type="entry name" value="KIX"/>
    <property type="match status" value="1"/>
</dbReference>
<dbReference type="GO" id="GO:0048511">
    <property type="term" value="P:rhythmic process"/>
    <property type="evidence" value="ECO:0007669"/>
    <property type="project" value="UniProtKB-KW"/>
</dbReference>
<dbReference type="CDD" id="cd02337">
    <property type="entry name" value="ZZ_CBP"/>
    <property type="match status" value="1"/>
</dbReference>
<feature type="compositionally biased region" description="Basic residues" evidence="29">
    <location>
        <begin position="1831"/>
        <end position="1851"/>
    </location>
</feature>
<feature type="region of interest" description="Disordered" evidence="29">
    <location>
        <begin position="507"/>
        <end position="626"/>
    </location>
</feature>
<dbReference type="SMART" id="SM00297">
    <property type="entry name" value="BROMO"/>
    <property type="match status" value="1"/>
</dbReference>
<accession>A0A6B2E8Y7</accession>
<evidence type="ECO:0000259" key="31">
    <source>
        <dbReference type="PROSITE" id="PS50134"/>
    </source>
</evidence>
<feature type="region of interest" description="Disordered" evidence="29">
    <location>
        <begin position="2375"/>
        <end position="2425"/>
    </location>
</feature>
<dbReference type="Gene3D" id="3.30.60.90">
    <property type="match status" value="1"/>
</dbReference>
<comment type="catalytic activity">
    <reaction evidence="23">
        <text>(S)-lactoyl-CoA + L-lysyl-[protein] = N(6)-[(S)-lactoyl]-L-lysyl-[protein] + CoA + H(+)</text>
        <dbReference type="Rhea" id="RHEA:61996"/>
        <dbReference type="Rhea" id="RHEA-COMP:9752"/>
        <dbReference type="Rhea" id="RHEA-COMP:19466"/>
        <dbReference type="ChEBI" id="CHEBI:15378"/>
        <dbReference type="ChEBI" id="CHEBI:29969"/>
        <dbReference type="ChEBI" id="CHEBI:57287"/>
        <dbReference type="ChEBI" id="CHEBI:231527"/>
        <dbReference type="ChEBI" id="CHEBI:231528"/>
    </reaction>
    <physiologicalReaction direction="left-to-right" evidence="23">
        <dbReference type="Rhea" id="RHEA:61997"/>
    </physiologicalReaction>
</comment>
<evidence type="ECO:0000256" key="9">
    <source>
        <dbReference type="ARBA" id="ARBA00022723"/>
    </source>
</evidence>
<feature type="compositionally biased region" description="Basic and acidic residues" evidence="29">
    <location>
        <begin position="1260"/>
        <end position="1291"/>
    </location>
</feature>
<dbReference type="FunFam" id="1.20.920.10:FF:000001">
    <property type="entry name" value="Histone acetyltransferase p300"/>
    <property type="match status" value="1"/>
</dbReference>
<dbReference type="InterPro" id="IPR013178">
    <property type="entry name" value="Histone_AcTrfase_Rtt109/CBP"/>
</dbReference>
<keyword evidence="6" id="KW-1017">Isopeptide bond</keyword>
<dbReference type="GO" id="GO:0005737">
    <property type="term" value="C:cytoplasm"/>
    <property type="evidence" value="ECO:0007669"/>
    <property type="project" value="UniProtKB-SubCell"/>
</dbReference>
<keyword evidence="4" id="KW-0488">Methylation</keyword>
<evidence type="ECO:0000259" key="34">
    <source>
        <dbReference type="PROSITE" id="PS51727"/>
    </source>
</evidence>
<dbReference type="InterPro" id="IPR013083">
    <property type="entry name" value="Znf_RING/FYVE/PHD"/>
</dbReference>
<feature type="compositionally biased region" description="Gly residues" evidence="29">
    <location>
        <begin position="2521"/>
        <end position="2537"/>
    </location>
</feature>
<evidence type="ECO:0000256" key="1">
    <source>
        <dbReference type="ARBA" id="ARBA00004123"/>
    </source>
</evidence>
<keyword evidence="20" id="KW-0804">Transcription</keyword>
<dbReference type="CDD" id="cd15802">
    <property type="entry name" value="RING_CBP-p300"/>
    <property type="match status" value="1"/>
</dbReference>
<feature type="zinc finger region" description="TAZ-type" evidence="26">
    <location>
        <begin position="412"/>
        <end position="499"/>
    </location>
</feature>
<dbReference type="PANTHER" id="PTHR13808">
    <property type="entry name" value="CBP/P300-RELATED"/>
    <property type="match status" value="1"/>
</dbReference>
<dbReference type="InterPro" id="IPR003101">
    <property type="entry name" value="KIX_dom"/>
</dbReference>
<feature type="compositionally biased region" description="Polar residues" evidence="29">
    <location>
        <begin position="2124"/>
        <end position="2144"/>
    </location>
</feature>
<evidence type="ECO:0000256" key="15">
    <source>
        <dbReference type="ARBA" id="ARBA00022990"/>
    </source>
</evidence>
<keyword evidence="7" id="KW-0597">Phosphoprotein</keyword>
<keyword evidence="17" id="KW-0090">Biological rhythms</keyword>
<feature type="compositionally biased region" description="Low complexity" evidence="29">
    <location>
        <begin position="2501"/>
        <end position="2520"/>
    </location>
</feature>
<dbReference type="Gene3D" id="1.10.1630.10">
    <property type="entry name" value="Nuclear receptor coactivator, CREB-bp-like, interlocking domain"/>
    <property type="match status" value="1"/>
</dbReference>
<feature type="compositionally biased region" description="Polar residues" evidence="29">
    <location>
        <begin position="2269"/>
        <end position="2285"/>
    </location>
</feature>
<keyword evidence="28" id="KW-0175">Coiled coil</keyword>
<keyword evidence="19" id="KW-0010">Activator</keyword>
<evidence type="ECO:0000256" key="14">
    <source>
        <dbReference type="ARBA" id="ARBA00022853"/>
    </source>
</evidence>
<dbReference type="Pfam" id="PF09030">
    <property type="entry name" value="Creb_binding"/>
    <property type="match status" value="1"/>
</dbReference>
<dbReference type="FunFam" id="2.10.110.40:FF:000001">
    <property type="entry name" value="E1A binding protein p300"/>
    <property type="match status" value="1"/>
</dbReference>
<dbReference type="InterPro" id="IPR009110">
    <property type="entry name" value="Nuc_rcpt_coact"/>
</dbReference>
<dbReference type="GO" id="GO:0004402">
    <property type="term" value="F:histone acetyltransferase activity"/>
    <property type="evidence" value="ECO:0007669"/>
    <property type="project" value="InterPro"/>
</dbReference>
<dbReference type="SUPFAM" id="SSF57850">
    <property type="entry name" value="RING/U-box"/>
    <property type="match status" value="1"/>
</dbReference>
<dbReference type="Pfam" id="PF00569">
    <property type="entry name" value="ZZ"/>
    <property type="match status" value="1"/>
</dbReference>
<dbReference type="InterPro" id="IPR000433">
    <property type="entry name" value="Znf_ZZ"/>
</dbReference>
<dbReference type="EMBL" id="GIFK01002062">
    <property type="protein sequence ID" value="NBJ59765.1"/>
    <property type="molecule type" value="Transcribed_RNA"/>
</dbReference>
<dbReference type="InterPro" id="IPR056484">
    <property type="entry name" value="PHD_P300"/>
</dbReference>
<comment type="subcellular location">
    <subcellularLocation>
        <location evidence="2">Cytoplasm</location>
    </subcellularLocation>
    <subcellularLocation>
        <location evidence="1">Nucleus</location>
    </subcellularLocation>
</comment>
<feature type="region of interest" description="Disordered" evidence="29">
    <location>
        <begin position="338"/>
        <end position="413"/>
    </location>
</feature>
<feature type="compositionally biased region" description="Gly residues" evidence="29">
    <location>
        <begin position="2591"/>
        <end position="2608"/>
    </location>
</feature>
<evidence type="ECO:0000256" key="12">
    <source>
        <dbReference type="ARBA" id="ARBA00022833"/>
    </source>
</evidence>
<comment type="catalytic activity">
    <reaction evidence="24">
        <text>L-lysyl-[protein] + acetyl-CoA = N(6)-acetyl-L-lysyl-[protein] + CoA + H(+)</text>
        <dbReference type="Rhea" id="RHEA:45948"/>
        <dbReference type="Rhea" id="RHEA-COMP:9752"/>
        <dbReference type="Rhea" id="RHEA-COMP:10731"/>
        <dbReference type="ChEBI" id="CHEBI:15378"/>
        <dbReference type="ChEBI" id="CHEBI:29969"/>
        <dbReference type="ChEBI" id="CHEBI:57287"/>
        <dbReference type="ChEBI" id="CHEBI:57288"/>
        <dbReference type="ChEBI" id="CHEBI:61930"/>
        <dbReference type="EC" id="2.3.1.48"/>
    </reaction>
</comment>
<feature type="compositionally biased region" description="Polar residues" evidence="29">
    <location>
        <begin position="2548"/>
        <end position="2559"/>
    </location>
</feature>
<feature type="zinc finger region" description="TAZ-type" evidence="26">
    <location>
        <begin position="2009"/>
        <end position="2091"/>
    </location>
</feature>
<dbReference type="InterPro" id="IPR014744">
    <property type="entry name" value="Nuc_rcpt_coact_CREBbp"/>
</dbReference>
<keyword evidence="11 27" id="KW-0863">Zinc-finger</keyword>
<dbReference type="PROSITE" id="PS50014">
    <property type="entry name" value="BROMODOMAIN_2"/>
    <property type="match status" value="1"/>
</dbReference>
<dbReference type="PROSITE" id="PS00633">
    <property type="entry name" value="BROMODOMAIN_1"/>
    <property type="match status" value="1"/>
</dbReference>
<feature type="region of interest" description="Disordered" evidence="29">
    <location>
        <begin position="1093"/>
        <end position="1318"/>
    </location>
</feature>
<evidence type="ECO:0000256" key="8">
    <source>
        <dbReference type="ARBA" id="ARBA00022679"/>
    </source>
</evidence>
<feature type="region of interest" description="Disordered" evidence="29">
    <location>
        <begin position="2475"/>
        <end position="2626"/>
    </location>
</feature>
<dbReference type="InterPro" id="IPR001487">
    <property type="entry name" value="Bromodomain"/>
</dbReference>
<evidence type="ECO:0000256" key="27">
    <source>
        <dbReference type="PROSITE-ProRule" id="PRU00228"/>
    </source>
</evidence>
<feature type="compositionally biased region" description="Polar residues" evidence="29">
    <location>
        <begin position="1184"/>
        <end position="1204"/>
    </location>
</feature>
<dbReference type="InterPro" id="IPR036529">
    <property type="entry name" value="KIX_dom_sf"/>
</dbReference>
<evidence type="ECO:0000256" key="6">
    <source>
        <dbReference type="ARBA" id="ARBA00022499"/>
    </source>
</evidence>
<dbReference type="Gene3D" id="1.10.246.20">
    <property type="entry name" value="Coactivator CBP, KIX domain"/>
    <property type="match status" value="1"/>
</dbReference>